<evidence type="ECO:0000313" key="3">
    <source>
        <dbReference type="EMBL" id="QIE54515.1"/>
    </source>
</evidence>
<dbReference type="Pfam" id="PF03237">
    <property type="entry name" value="Terminase_6N"/>
    <property type="match status" value="1"/>
</dbReference>
<dbReference type="Gene3D" id="3.40.50.300">
    <property type="entry name" value="P-loop containing nucleotide triphosphate hydrolases"/>
    <property type="match status" value="1"/>
</dbReference>
<evidence type="ECO:0000259" key="2">
    <source>
        <dbReference type="Pfam" id="PF17289"/>
    </source>
</evidence>
<proteinExistence type="predicted"/>
<evidence type="ECO:0000256" key="1">
    <source>
        <dbReference type="ARBA" id="ARBA00022612"/>
    </source>
</evidence>
<dbReference type="AlphaFoldDB" id="A0A7L5BSY0"/>
<dbReference type="Gene3D" id="3.30.420.240">
    <property type="match status" value="1"/>
</dbReference>
<dbReference type="EMBL" id="CP049056">
    <property type="protein sequence ID" value="QIE54515.1"/>
    <property type="molecule type" value="Genomic_DNA"/>
</dbReference>
<accession>A0A7L5BSY0</accession>
<dbReference type="InterPro" id="IPR027417">
    <property type="entry name" value="P-loop_NTPase"/>
</dbReference>
<reference evidence="3 4" key="1">
    <citation type="submission" date="2020-02" db="EMBL/GenBank/DDBJ databases">
        <title>complete genome sequence of Rhodobacteraceae bacterium.</title>
        <authorList>
            <person name="Park J."/>
            <person name="Kim Y.-S."/>
            <person name="Kim K.-H."/>
        </authorList>
    </citation>
    <scope>NUCLEOTIDE SEQUENCE [LARGE SCALE GENOMIC DNA]</scope>
    <source>
        <strain evidence="3 4">RR4-56</strain>
    </source>
</reference>
<keyword evidence="1" id="KW-1188">Viral release from host cell</keyword>
<dbReference type="InterPro" id="IPR035421">
    <property type="entry name" value="Terminase_6C"/>
</dbReference>
<keyword evidence="4" id="KW-1185">Reference proteome</keyword>
<gene>
    <name evidence="3" type="ORF">G5B40_03140</name>
</gene>
<dbReference type="Proteomes" id="UP000503336">
    <property type="component" value="Chromosome"/>
</dbReference>
<organism evidence="3 4">
    <name type="scientific">Pikeienuella piscinae</name>
    <dbReference type="NCBI Taxonomy" id="2748098"/>
    <lineage>
        <taxon>Bacteria</taxon>
        <taxon>Pseudomonadati</taxon>
        <taxon>Pseudomonadota</taxon>
        <taxon>Alphaproteobacteria</taxon>
        <taxon>Rhodobacterales</taxon>
        <taxon>Paracoccaceae</taxon>
        <taxon>Pikeienuella</taxon>
    </lineage>
</organism>
<evidence type="ECO:0000313" key="4">
    <source>
        <dbReference type="Proteomes" id="UP000503336"/>
    </source>
</evidence>
<protein>
    <submittedName>
        <fullName evidence="3">DNA-packaging protein</fullName>
    </submittedName>
</protein>
<name>A0A7L5BSY0_9RHOB</name>
<dbReference type="RefSeq" id="WP_165094863.1">
    <property type="nucleotide sequence ID" value="NZ_CP049056.1"/>
</dbReference>
<sequence>MKSIGASIAWRPREEIEDLLQGLSENAQAALPFLFDVWGMRKHQLPPEGDWTTWLILGGRGAGKTRAGAEWIRSMVEGATPLAPGACKRVALVGATLDEARDVMVRGESGLIACSPPDRRPEWNESRRTLTWVNGAEATCFSASSPEKLRGPQFDCAWVDELGKWPKPDRAWDMLQFALRLGDHPRQVVTTTPRANPVLEALITDEGTVTVSAGTRENRANLAKGFLEKVTKKYGGTSQGREELDGVMVLDRPGALWTRSLIEAARVREAPKLSRTVVAVDPPVSAGENADECGIIVAGRAGDNVYVLADRSSRGDTPQQWAMRAAAAYDEFNADRVVFEVNQGGAMVETVVRGVAPLISFSAVHANKSKAMRAEPISALYEQGLVKHVGGFPALEDQMRAFGSEGFKGSPDRVDALVWAIWSLMHGPQAGGPSVRQL</sequence>
<dbReference type="KEGG" id="hdh:G5B40_03140"/>
<feature type="domain" description="Terminase large subunit gp17-like C-terminal" evidence="2">
    <location>
        <begin position="279"/>
        <end position="422"/>
    </location>
</feature>
<dbReference type="Pfam" id="PF17289">
    <property type="entry name" value="Terminase_6C"/>
    <property type="match status" value="1"/>
</dbReference>